<accession>A0A917Q5V0</accession>
<proteinExistence type="predicted"/>
<keyword evidence="3" id="KW-1185">Reference proteome</keyword>
<name>A0A917Q5V0_9HYPH</name>
<evidence type="ECO:0000259" key="1">
    <source>
        <dbReference type="Pfam" id="PF01965"/>
    </source>
</evidence>
<dbReference type="Gene3D" id="3.40.50.880">
    <property type="match status" value="1"/>
</dbReference>
<sequence>MSEDLHRRIAVLLPDGFADWEVGMLAASAREQFGADIRYLTPTGEDVVSIGGLRARADGRFGEASEAAPDALVVCGSDAWVTGDLDIAPLLRAEYERGTVVAVICAATVQAARAGLFADRAHTSNGRAWLLDVVPGYAGADHYREGGEAVCDRRVVSAPGTAPATFAAETMALLYPGAPGLEETLAMLRAAR</sequence>
<keyword evidence="2" id="KW-0315">Glutamine amidotransferase</keyword>
<evidence type="ECO:0000313" key="3">
    <source>
        <dbReference type="Proteomes" id="UP000600449"/>
    </source>
</evidence>
<dbReference type="EMBL" id="BMMF01000003">
    <property type="protein sequence ID" value="GGK27831.1"/>
    <property type="molecule type" value="Genomic_DNA"/>
</dbReference>
<reference evidence="2 3" key="1">
    <citation type="journal article" date="2014" name="Int. J. Syst. Evol. Microbiol.">
        <title>Complete genome sequence of Corynebacterium casei LMG S-19264T (=DSM 44701T), isolated from a smear-ripened cheese.</title>
        <authorList>
            <consortium name="US DOE Joint Genome Institute (JGI-PGF)"/>
            <person name="Walter F."/>
            <person name="Albersmeier A."/>
            <person name="Kalinowski J."/>
            <person name="Ruckert C."/>
        </authorList>
    </citation>
    <scope>NUCLEOTIDE SEQUENCE [LARGE SCALE GENOMIC DNA]</scope>
    <source>
        <strain evidence="2 3">CGMCC 1.9161</strain>
    </source>
</reference>
<dbReference type="AlphaFoldDB" id="A0A917Q5V0"/>
<dbReference type="Proteomes" id="UP000600449">
    <property type="component" value="Unassembled WGS sequence"/>
</dbReference>
<protein>
    <submittedName>
        <fullName evidence="2">Glutamine amidotransferase</fullName>
    </submittedName>
</protein>
<comment type="caution">
    <text evidence="2">The sequence shown here is derived from an EMBL/GenBank/DDBJ whole genome shotgun (WGS) entry which is preliminary data.</text>
</comment>
<dbReference type="Pfam" id="PF01965">
    <property type="entry name" value="DJ-1_PfpI"/>
    <property type="match status" value="1"/>
</dbReference>
<gene>
    <name evidence="2" type="ORF">GCM10011322_12970</name>
</gene>
<dbReference type="InterPro" id="IPR029062">
    <property type="entry name" value="Class_I_gatase-like"/>
</dbReference>
<dbReference type="RefSeq" id="WP_188910839.1">
    <property type="nucleotide sequence ID" value="NZ_BMMF01000003.1"/>
</dbReference>
<feature type="domain" description="DJ-1/PfpI" evidence="1">
    <location>
        <begin position="7"/>
        <end position="171"/>
    </location>
</feature>
<dbReference type="SUPFAM" id="SSF52317">
    <property type="entry name" value="Class I glutamine amidotransferase-like"/>
    <property type="match status" value="1"/>
</dbReference>
<organism evidence="2 3">
    <name type="scientific">Salinarimonas ramus</name>
    <dbReference type="NCBI Taxonomy" id="690164"/>
    <lineage>
        <taxon>Bacteria</taxon>
        <taxon>Pseudomonadati</taxon>
        <taxon>Pseudomonadota</taxon>
        <taxon>Alphaproteobacteria</taxon>
        <taxon>Hyphomicrobiales</taxon>
        <taxon>Salinarimonadaceae</taxon>
        <taxon>Salinarimonas</taxon>
    </lineage>
</organism>
<evidence type="ECO:0000313" key="2">
    <source>
        <dbReference type="EMBL" id="GGK27831.1"/>
    </source>
</evidence>
<dbReference type="InterPro" id="IPR002818">
    <property type="entry name" value="DJ-1/PfpI"/>
</dbReference>